<dbReference type="CDD" id="cd12087">
    <property type="entry name" value="TM_EGFR-like"/>
    <property type="match status" value="1"/>
</dbReference>
<dbReference type="InterPro" id="IPR008972">
    <property type="entry name" value="Cupredoxin"/>
</dbReference>
<accession>A0AAD7BIM2</accession>
<evidence type="ECO:0000313" key="5">
    <source>
        <dbReference type="Proteomes" id="UP001221142"/>
    </source>
</evidence>
<feature type="compositionally biased region" description="Low complexity" evidence="1">
    <location>
        <begin position="221"/>
        <end position="233"/>
    </location>
</feature>
<feature type="signal peptide" evidence="3">
    <location>
        <begin position="1"/>
        <end position="23"/>
    </location>
</feature>
<dbReference type="CDD" id="cd00920">
    <property type="entry name" value="Cupredoxin"/>
    <property type="match status" value="1"/>
</dbReference>
<dbReference type="EMBL" id="JARKIF010000015">
    <property type="protein sequence ID" value="KAJ7622088.1"/>
    <property type="molecule type" value="Genomic_DNA"/>
</dbReference>
<feature type="region of interest" description="Disordered" evidence="1">
    <location>
        <begin position="208"/>
        <end position="237"/>
    </location>
</feature>
<feature type="transmembrane region" description="Helical" evidence="2">
    <location>
        <begin position="246"/>
        <end position="269"/>
    </location>
</feature>
<evidence type="ECO:0000256" key="2">
    <source>
        <dbReference type="SAM" id="Phobius"/>
    </source>
</evidence>
<proteinExistence type="predicted"/>
<feature type="region of interest" description="Disordered" evidence="1">
    <location>
        <begin position="382"/>
        <end position="409"/>
    </location>
</feature>
<keyword evidence="2" id="KW-0472">Membrane</keyword>
<feature type="compositionally biased region" description="Pro residues" evidence="1">
    <location>
        <begin position="400"/>
        <end position="409"/>
    </location>
</feature>
<keyword evidence="3" id="KW-0732">Signal</keyword>
<evidence type="ECO:0008006" key="6">
    <source>
        <dbReference type="Google" id="ProtNLM"/>
    </source>
</evidence>
<evidence type="ECO:0000256" key="3">
    <source>
        <dbReference type="SAM" id="SignalP"/>
    </source>
</evidence>
<reference evidence="4" key="1">
    <citation type="submission" date="2023-03" db="EMBL/GenBank/DDBJ databases">
        <title>Massive genome expansion in bonnet fungi (Mycena s.s.) driven by repeated elements and novel gene families across ecological guilds.</title>
        <authorList>
            <consortium name="Lawrence Berkeley National Laboratory"/>
            <person name="Harder C.B."/>
            <person name="Miyauchi S."/>
            <person name="Viragh M."/>
            <person name="Kuo A."/>
            <person name="Thoen E."/>
            <person name="Andreopoulos B."/>
            <person name="Lu D."/>
            <person name="Skrede I."/>
            <person name="Drula E."/>
            <person name="Henrissat B."/>
            <person name="Morin E."/>
            <person name="Kohler A."/>
            <person name="Barry K."/>
            <person name="LaButti K."/>
            <person name="Morin E."/>
            <person name="Salamov A."/>
            <person name="Lipzen A."/>
            <person name="Mereny Z."/>
            <person name="Hegedus B."/>
            <person name="Baldrian P."/>
            <person name="Stursova M."/>
            <person name="Weitz H."/>
            <person name="Taylor A."/>
            <person name="Grigoriev I.V."/>
            <person name="Nagy L.G."/>
            <person name="Martin F."/>
            <person name="Kauserud H."/>
        </authorList>
    </citation>
    <scope>NUCLEOTIDE SEQUENCE</scope>
    <source>
        <strain evidence="4">9284</strain>
    </source>
</reference>
<name>A0AAD7BIM2_9AGAR</name>
<dbReference type="Gene3D" id="2.60.40.420">
    <property type="entry name" value="Cupredoxins - blue copper proteins"/>
    <property type="match status" value="1"/>
</dbReference>
<evidence type="ECO:0000256" key="1">
    <source>
        <dbReference type="SAM" id="MobiDB-lite"/>
    </source>
</evidence>
<keyword evidence="2" id="KW-0812">Transmembrane</keyword>
<dbReference type="SUPFAM" id="SSF49503">
    <property type="entry name" value="Cupredoxins"/>
    <property type="match status" value="1"/>
</dbReference>
<protein>
    <recommendedName>
        <fullName evidence="6">Cupredoxin</fullName>
    </recommendedName>
</protein>
<keyword evidence="2" id="KW-1133">Transmembrane helix</keyword>
<dbReference type="PANTHER" id="PTHR34883:SF15">
    <property type="entry name" value="EXTRACELLULAR SERINE-RICH PROTEIN"/>
    <property type="match status" value="1"/>
</dbReference>
<dbReference type="PANTHER" id="PTHR34883">
    <property type="entry name" value="SERINE-RICH PROTEIN, PUTATIVE-RELATED-RELATED"/>
    <property type="match status" value="1"/>
</dbReference>
<dbReference type="AlphaFoldDB" id="A0AAD7BIM2"/>
<evidence type="ECO:0000313" key="4">
    <source>
        <dbReference type="EMBL" id="KAJ7622088.1"/>
    </source>
</evidence>
<organism evidence="4 5">
    <name type="scientific">Roridomyces roridus</name>
    <dbReference type="NCBI Taxonomy" id="1738132"/>
    <lineage>
        <taxon>Eukaryota</taxon>
        <taxon>Fungi</taxon>
        <taxon>Dikarya</taxon>
        <taxon>Basidiomycota</taxon>
        <taxon>Agaricomycotina</taxon>
        <taxon>Agaricomycetes</taxon>
        <taxon>Agaricomycetidae</taxon>
        <taxon>Agaricales</taxon>
        <taxon>Marasmiineae</taxon>
        <taxon>Mycenaceae</taxon>
        <taxon>Roridomyces</taxon>
    </lineage>
</organism>
<keyword evidence="5" id="KW-1185">Reference proteome</keyword>
<dbReference type="InterPro" id="IPR052953">
    <property type="entry name" value="Ser-rich/MCO-related"/>
</dbReference>
<comment type="caution">
    <text evidence="4">The sequence shown here is derived from an EMBL/GenBank/DDBJ whole genome shotgun (WGS) entry which is preliminary data.</text>
</comment>
<gene>
    <name evidence="4" type="ORF">FB45DRAFT_838288</name>
</gene>
<feature type="compositionally biased region" description="Low complexity" evidence="1">
    <location>
        <begin position="382"/>
        <end position="393"/>
    </location>
</feature>
<feature type="chain" id="PRO_5042033542" description="Cupredoxin" evidence="3">
    <location>
        <begin position="24"/>
        <end position="409"/>
    </location>
</feature>
<sequence length="409" mass="42089">MFLSALVAAGSALLMVSVQTTHQVVVGGTPEAATLAFTPNIVTANVGEIVQFVFAGAPGNHSVTQSSFAAPCQAIPGGFDSGWVFNGDPTAPPPVWNLTITTSAPVWVYCKQLKSAAGQPHCTLDMVGVINIGDKFFAEFVDAASAATTVIQTEGPLSGVGAFATAAPDVVGPSQSLLNPFASIVAPAGGASRTNEISGSLRLSQTSSLASSSATPPPSNSTPSLPSNSSTTSNIATHRKLTPTGAIVGGILGGMLVLLTGALALWWCLRRNRINPHTRFGALASVGAVDPFLPPAEQIREIRLPTSTLAVDRPMPAGVLAVQAAMWDKAAQARGLGTITESHSVSIAPSISASHPTRTDPAIVEMRFRDMAERMAQLEAAMSAQMQGSSAPSEPSNFDLPPPNYTAQV</sequence>
<dbReference type="Proteomes" id="UP001221142">
    <property type="component" value="Unassembled WGS sequence"/>
</dbReference>